<evidence type="ECO:0000313" key="2">
    <source>
        <dbReference type="EMBL" id="MDQ0436270.1"/>
    </source>
</evidence>
<protein>
    <submittedName>
        <fullName evidence="2">NAD(P)/FAD-binding protein YdhS</fullName>
    </submittedName>
</protein>
<evidence type="ECO:0000313" key="3">
    <source>
        <dbReference type="Proteomes" id="UP001241603"/>
    </source>
</evidence>
<gene>
    <name evidence="2" type="ORF">QO014_000640</name>
</gene>
<proteinExistence type="predicted"/>
<dbReference type="PANTHER" id="PTHR40254:SF1">
    <property type="entry name" value="BLR0577 PROTEIN"/>
    <property type="match status" value="1"/>
</dbReference>
<dbReference type="Gene3D" id="3.50.50.60">
    <property type="entry name" value="FAD/NAD(P)-binding domain"/>
    <property type="match status" value="1"/>
</dbReference>
<dbReference type="InterPro" id="IPR036188">
    <property type="entry name" value="FAD/NAD-bd_sf"/>
</dbReference>
<dbReference type="Pfam" id="PF13454">
    <property type="entry name" value="NAD_binding_9"/>
    <property type="match status" value="1"/>
</dbReference>
<sequence>MSNGAAPRSIIIIGGGFAGTVTAIKLLDRARAPLAITIIERRVELGRGVAYGTTDPVHLLNGPARIFGLHPDRPDHLVDWLRQHGAAHGWAVPDDIHESSAPRWLYGSYLQSELERAQREAGGRASFRHVQGSAISIRQIDGRAEVKLDGGETLVANRVVLALGVFQSALRPQEAAIADHPRFVRDPWDRAAIDRLTNAREVLLIGSSLSMVDVVASLESRGYAGCYQVVSRRGQFIEPRRTTEVWPSFLVPGSFPTTAKALLAAVKAERRAISAIGEDWQRLPLAIRPHVLALWQGADAAEQRRFARHLRAFWDVALHRAAPPSGAVVDNVIREGRLTRGAGRVTSLDAIGSRLAATIRWRHNGAVEERAFDGVIDCRGHQEHDWTRIDDPLVRNLVAEGIVRPHATGFGIDATRQGLVIDGRGHVQPNILAIGHPFRGVAWESSSIGEQLAQAIALAEQILPVESYEPIPA</sequence>
<dbReference type="InterPro" id="IPR052189">
    <property type="entry name" value="L-asp_N-monooxygenase_NS-form"/>
</dbReference>
<dbReference type="SUPFAM" id="SSF51905">
    <property type="entry name" value="FAD/NAD(P)-binding domain"/>
    <property type="match status" value="1"/>
</dbReference>
<organism evidence="2 3">
    <name type="scientific">Kaistia dalseonensis</name>
    <dbReference type="NCBI Taxonomy" id="410840"/>
    <lineage>
        <taxon>Bacteria</taxon>
        <taxon>Pseudomonadati</taxon>
        <taxon>Pseudomonadota</taxon>
        <taxon>Alphaproteobacteria</taxon>
        <taxon>Hyphomicrobiales</taxon>
        <taxon>Kaistiaceae</taxon>
        <taxon>Kaistia</taxon>
    </lineage>
</organism>
<dbReference type="EMBL" id="JAUSVO010000001">
    <property type="protein sequence ID" value="MDQ0436270.1"/>
    <property type="molecule type" value="Genomic_DNA"/>
</dbReference>
<comment type="caution">
    <text evidence="2">The sequence shown here is derived from an EMBL/GenBank/DDBJ whole genome shotgun (WGS) entry which is preliminary data.</text>
</comment>
<dbReference type="Proteomes" id="UP001241603">
    <property type="component" value="Unassembled WGS sequence"/>
</dbReference>
<keyword evidence="3" id="KW-1185">Reference proteome</keyword>
<feature type="domain" description="FAD-dependent urate hydroxylase HpyO/Asp monooxygenase CreE-like FAD/NAD(P)-binding" evidence="1">
    <location>
        <begin position="11"/>
        <end position="165"/>
    </location>
</feature>
<dbReference type="RefSeq" id="WP_266347196.1">
    <property type="nucleotide sequence ID" value="NZ_JAPKNG010000001.1"/>
</dbReference>
<accession>A0ABU0H399</accession>
<evidence type="ECO:0000259" key="1">
    <source>
        <dbReference type="Pfam" id="PF13454"/>
    </source>
</evidence>
<name>A0ABU0H399_9HYPH</name>
<reference evidence="2 3" key="1">
    <citation type="submission" date="2023-07" db="EMBL/GenBank/DDBJ databases">
        <title>Genomic Encyclopedia of Type Strains, Phase IV (KMG-IV): sequencing the most valuable type-strain genomes for metagenomic binning, comparative biology and taxonomic classification.</title>
        <authorList>
            <person name="Goeker M."/>
        </authorList>
    </citation>
    <scope>NUCLEOTIDE SEQUENCE [LARGE SCALE GENOMIC DNA]</scope>
    <source>
        <strain evidence="2 3">B6-8</strain>
    </source>
</reference>
<dbReference type="PANTHER" id="PTHR40254">
    <property type="entry name" value="BLR0577 PROTEIN"/>
    <property type="match status" value="1"/>
</dbReference>
<dbReference type="InterPro" id="IPR038732">
    <property type="entry name" value="HpyO/CreE_NAD-binding"/>
</dbReference>